<proteinExistence type="predicted"/>
<evidence type="ECO:0000256" key="2">
    <source>
        <dbReference type="ARBA" id="ARBA00022649"/>
    </source>
</evidence>
<comment type="caution">
    <text evidence="6">The sequence shown here is derived from an EMBL/GenBank/DDBJ whole genome shotgun (WGS) entry which is preliminary data.</text>
</comment>
<evidence type="ECO:0000256" key="5">
    <source>
        <dbReference type="ARBA" id="ARBA00022801"/>
    </source>
</evidence>
<keyword evidence="2" id="KW-1277">Toxin-antitoxin system</keyword>
<dbReference type="InterPro" id="IPR008201">
    <property type="entry name" value="HepT-like"/>
</dbReference>
<dbReference type="AlphaFoldDB" id="A0A552EYE8"/>
<keyword evidence="3" id="KW-0540">Nuclease</keyword>
<gene>
    <name evidence="6" type="ORF">EWV92_06475</name>
</gene>
<keyword evidence="5" id="KW-0378">Hydrolase</keyword>
<dbReference type="GO" id="GO:0000166">
    <property type="term" value="F:nucleotide binding"/>
    <property type="evidence" value="ECO:0007669"/>
    <property type="project" value="UniProtKB-KW"/>
</dbReference>
<dbReference type="Pfam" id="PF01934">
    <property type="entry name" value="HepT-like"/>
    <property type="match status" value="1"/>
</dbReference>
<dbReference type="GO" id="GO:0110001">
    <property type="term" value="C:toxin-antitoxin complex"/>
    <property type="evidence" value="ECO:0007669"/>
    <property type="project" value="InterPro"/>
</dbReference>
<keyword evidence="1" id="KW-0597">Phosphoprotein</keyword>
<dbReference type="PANTHER" id="PTHR34139">
    <property type="entry name" value="UPF0331 PROTEIN MJ0127"/>
    <property type="match status" value="1"/>
</dbReference>
<accession>A0A552EYE8</accession>
<dbReference type="InterPro" id="IPR051813">
    <property type="entry name" value="HepT_RNase_toxin"/>
</dbReference>
<organism evidence="6 7">
    <name type="scientific">Microcystis aeruginosa Ma_MB_S_20031200_S102</name>
    <dbReference type="NCBI Taxonomy" id="2486254"/>
    <lineage>
        <taxon>Bacteria</taxon>
        <taxon>Bacillati</taxon>
        <taxon>Cyanobacteriota</taxon>
        <taxon>Cyanophyceae</taxon>
        <taxon>Oscillatoriophycideae</taxon>
        <taxon>Chroococcales</taxon>
        <taxon>Microcystaceae</taxon>
        <taxon>Microcystis</taxon>
    </lineage>
</organism>
<protein>
    <submittedName>
        <fullName evidence="6">DUF86 domain-containing protein</fullName>
    </submittedName>
</protein>
<dbReference type="Proteomes" id="UP000317708">
    <property type="component" value="Unassembled WGS sequence"/>
</dbReference>
<evidence type="ECO:0000313" key="6">
    <source>
        <dbReference type="EMBL" id="TRU39489.1"/>
    </source>
</evidence>
<keyword evidence="4" id="KW-0547">Nucleotide-binding</keyword>
<dbReference type="EMBL" id="SFBI01000064">
    <property type="protein sequence ID" value="TRU39489.1"/>
    <property type="molecule type" value="Genomic_DNA"/>
</dbReference>
<evidence type="ECO:0000256" key="3">
    <source>
        <dbReference type="ARBA" id="ARBA00022722"/>
    </source>
</evidence>
<dbReference type="GO" id="GO:0016787">
    <property type="term" value="F:hydrolase activity"/>
    <property type="evidence" value="ECO:0007669"/>
    <property type="project" value="UniProtKB-KW"/>
</dbReference>
<evidence type="ECO:0000313" key="7">
    <source>
        <dbReference type="Proteomes" id="UP000317708"/>
    </source>
</evidence>
<sequence>MNDDLIYLGDILDRIERIESYTQEGKDRFYQSLLIQDAVIRCFEVIGEAVKQLSPEIRKKYPEITWRKIAGFREK</sequence>
<dbReference type="GO" id="GO:0004540">
    <property type="term" value="F:RNA nuclease activity"/>
    <property type="evidence" value="ECO:0007669"/>
    <property type="project" value="InterPro"/>
</dbReference>
<dbReference type="PANTHER" id="PTHR34139:SF1">
    <property type="entry name" value="RNASE MJ1380-RELATED"/>
    <property type="match status" value="1"/>
</dbReference>
<evidence type="ECO:0000256" key="4">
    <source>
        <dbReference type="ARBA" id="ARBA00022741"/>
    </source>
</evidence>
<evidence type="ECO:0000256" key="1">
    <source>
        <dbReference type="ARBA" id="ARBA00022553"/>
    </source>
</evidence>
<reference evidence="6 7" key="1">
    <citation type="submission" date="2019-01" db="EMBL/GenBank/DDBJ databases">
        <title>Coherence of Microcystis species and biogeography revealed through population genomics.</title>
        <authorList>
            <person name="Perez-Carrascal O.M."/>
            <person name="Terrat Y."/>
            <person name="Giani A."/>
            <person name="Fortin N."/>
            <person name="Tromas N."/>
            <person name="Shapiro B.J."/>
        </authorList>
    </citation>
    <scope>NUCLEOTIDE SEQUENCE [LARGE SCALE GENOMIC DNA]</scope>
    <source>
        <strain evidence="6">Ma_MB_S_20031200_S102</strain>
    </source>
</reference>
<name>A0A552EYE8_MICAE</name>